<accession>A0A1Y0AZ16</accession>
<name>A0A1Y0AZ16_9LAMI</name>
<reference evidence="1" key="1">
    <citation type="submission" date="2017-03" db="EMBL/GenBank/DDBJ databases">
        <title>The mitochondrial genome of the carnivorous plant Utricularia reniformis (Lentibulariaceae): structure, comparative analysis and evolutionary landmarks.</title>
        <authorList>
            <person name="Silva S.R."/>
            <person name="Alvarenga D.O."/>
            <person name="Michael T.P."/>
            <person name="Miranda V.F.O."/>
            <person name="Varani A.M."/>
        </authorList>
    </citation>
    <scope>NUCLEOTIDE SEQUENCE</scope>
</reference>
<geneLocation type="mitochondrion" evidence="1"/>
<dbReference type="AlphaFoldDB" id="A0A1Y0AZ16"/>
<proteinExistence type="predicted"/>
<protein>
    <submittedName>
        <fullName evidence="1">Uncharacterized protein</fullName>
    </submittedName>
</protein>
<gene>
    <name evidence="1" type="ORF">AEK19_MT1661</name>
</gene>
<sequence>MCPNLSSKTHLRYTQQLKNLLSIRSVSTECPPMLSTRSIASRRGRMILSFLYQVINLP</sequence>
<dbReference type="EMBL" id="KY774314">
    <property type="protein sequence ID" value="ART30395.1"/>
    <property type="molecule type" value="Genomic_DNA"/>
</dbReference>
<evidence type="ECO:0000313" key="1">
    <source>
        <dbReference type="EMBL" id="ART30395.1"/>
    </source>
</evidence>
<keyword evidence="1" id="KW-0496">Mitochondrion</keyword>
<organism evidence="1">
    <name type="scientific">Utricularia reniformis</name>
    <dbReference type="NCBI Taxonomy" id="192314"/>
    <lineage>
        <taxon>Eukaryota</taxon>
        <taxon>Viridiplantae</taxon>
        <taxon>Streptophyta</taxon>
        <taxon>Embryophyta</taxon>
        <taxon>Tracheophyta</taxon>
        <taxon>Spermatophyta</taxon>
        <taxon>Magnoliopsida</taxon>
        <taxon>eudicotyledons</taxon>
        <taxon>Gunneridae</taxon>
        <taxon>Pentapetalae</taxon>
        <taxon>asterids</taxon>
        <taxon>lamiids</taxon>
        <taxon>Lamiales</taxon>
        <taxon>Lentibulariaceae</taxon>
        <taxon>Utricularia</taxon>
    </lineage>
</organism>